<dbReference type="InterPro" id="IPR029058">
    <property type="entry name" value="AB_hydrolase_fold"/>
</dbReference>
<dbReference type="AlphaFoldDB" id="A0ABD2MU50"/>
<evidence type="ECO:0000256" key="1">
    <source>
        <dbReference type="ARBA" id="ARBA00009431"/>
    </source>
</evidence>
<dbReference type="EMBL" id="JABFTP020000021">
    <property type="protein sequence ID" value="KAL3269772.1"/>
    <property type="molecule type" value="Genomic_DNA"/>
</dbReference>
<dbReference type="InterPro" id="IPR033124">
    <property type="entry name" value="Ser_caboxypep_his_AS"/>
</dbReference>
<name>A0ABD2MU50_9CUCU</name>
<organism evidence="8 9">
    <name type="scientific">Cryptolaemus montrouzieri</name>
    <dbReference type="NCBI Taxonomy" id="559131"/>
    <lineage>
        <taxon>Eukaryota</taxon>
        <taxon>Metazoa</taxon>
        <taxon>Ecdysozoa</taxon>
        <taxon>Arthropoda</taxon>
        <taxon>Hexapoda</taxon>
        <taxon>Insecta</taxon>
        <taxon>Pterygota</taxon>
        <taxon>Neoptera</taxon>
        <taxon>Endopterygota</taxon>
        <taxon>Coleoptera</taxon>
        <taxon>Polyphaga</taxon>
        <taxon>Cucujiformia</taxon>
        <taxon>Coccinelloidea</taxon>
        <taxon>Coccinellidae</taxon>
        <taxon>Scymninae</taxon>
        <taxon>Scymnini</taxon>
        <taxon>Cryptolaemus</taxon>
    </lineage>
</organism>
<comment type="similarity">
    <text evidence="1 7">Belongs to the peptidase S10 family.</text>
</comment>
<dbReference type="FunFam" id="3.40.50.1820:FF:000096">
    <property type="entry name" value="Carboxypeptidase vitellogenic-like"/>
    <property type="match status" value="1"/>
</dbReference>
<protein>
    <recommendedName>
        <fullName evidence="7">Carboxypeptidase</fullName>
        <ecNumber evidence="7">3.4.16.-</ecNumber>
    </recommendedName>
</protein>
<evidence type="ECO:0000256" key="2">
    <source>
        <dbReference type="ARBA" id="ARBA00022645"/>
    </source>
</evidence>
<evidence type="ECO:0000256" key="5">
    <source>
        <dbReference type="ARBA" id="ARBA00022801"/>
    </source>
</evidence>
<sequence length="470" mass="53683">MCNVKLVLVYFFCALCIEYAYSESVFRDLYKVKHVPLKDGEDPGEPLILTPYLEQGKIEEARNLSIVPEEFFLGIKSYSGYFTVDKNYDSNSFFWFIPATDEDYKKVPLLLWLQGGPGGSSIYATFVENGPFRSINETHIELSRVSWTSNHSVLYIDNPVGTGYSFTNDRWCSTEEQIGEDLYSALVQFFKLFPELQSNDFFVTGESYAGKFVPAVSYTIHKKNAKSDFKINLKGLTIGNGLSDTVNQLNYGDYLYQIGLIDDDERDSMKALEEKTIGLIQEEKYDEAFAVYDTLLNGDLTKYPTLFKNATGFDYYYNYLLSNGSDSSLYSVFIQQVDIRRALHVGNLSYVTDDQVEESLQADFVKSVAPWISELLNHYRVLTYNGQLDIIVAYPLTVNYLRHLNFSAADEYKSAKRYEWIVEGDIAGYVKEAGNLTEVLVRNSGHMVPVDQPEWTLDLISKFVRNLPLH</sequence>
<evidence type="ECO:0000256" key="4">
    <source>
        <dbReference type="ARBA" id="ARBA00022729"/>
    </source>
</evidence>
<keyword evidence="4 7" id="KW-0732">Signal</keyword>
<dbReference type="Gene3D" id="3.40.50.1820">
    <property type="entry name" value="alpha/beta hydrolase"/>
    <property type="match status" value="1"/>
</dbReference>
<keyword evidence="6" id="KW-0325">Glycoprotein</keyword>
<evidence type="ECO:0000256" key="7">
    <source>
        <dbReference type="RuleBase" id="RU361156"/>
    </source>
</evidence>
<dbReference type="PROSITE" id="PS00131">
    <property type="entry name" value="CARBOXYPEPT_SER_SER"/>
    <property type="match status" value="1"/>
</dbReference>
<evidence type="ECO:0000313" key="8">
    <source>
        <dbReference type="EMBL" id="KAL3269772.1"/>
    </source>
</evidence>
<dbReference type="InterPro" id="IPR001563">
    <property type="entry name" value="Peptidase_S10"/>
</dbReference>
<reference evidence="8 9" key="1">
    <citation type="journal article" date="2021" name="BMC Biol.">
        <title>Horizontally acquired antibacterial genes associated with adaptive radiation of ladybird beetles.</title>
        <authorList>
            <person name="Li H.S."/>
            <person name="Tang X.F."/>
            <person name="Huang Y.H."/>
            <person name="Xu Z.Y."/>
            <person name="Chen M.L."/>
            <person name="Du X.Y."/>
            <person name="Qiu B.Y."/>
            <person name="Chen P.T."/>
            <person name="Zhang W."/>
            <person name="Slipinski A."/>
            <person name="Escalona H.E."/>
            <person name="Waterhouse R.M."/>
            <person name="Zwick A."/>
            <person name="Pang H."/>
        </authorList>
    </citation>
    <scope>NUCLEOTIDE SEQUENCE [LARGE SCALE GENOMIC DNA]</scope>
    <source>
        <strain evidence="8">SYSU2018</strain>
    </source>
</reference>
<dbReference type="PROSITE" id="PS00560">
    <property type="entry name" value="CARBOXYPEPT_SER_HIS"/>
    <property type="match status" value="1"/>
</dbReference>
<dbReference type="InterPro" id="IPR018202">
    <property type="entry name" value="Ser_caboxypep_ser_AS"/>
</dbReference>
<evidence type="ECO:0000256" key="6">
    <source>
        <dbReference type="ARBA" id="ARBA00023180"/>
    </source>
</evidence>
<dbReference type="Proteomes" id="UP001516400">
    <property type="component" value="Unassembled WGS sequence"/>
</dbReference>
<proteinExistence type="inferred from homology"/>
<keyword evidence="5 7" id="KW-0378">Hydrolase</keyword>
<accession>A0ABD2MU50</accession>
<dbReference type="EC" id="3.4.16.-" evidence="7"/>
<dbReference type="SUPFAM" id="SSF53474">
    <property type="entry name" value="alpha/beta-Hydrolases"/>
    <property type="match status" value="1"/>
</dbReference>
<dbReference type="GO" id="GO:0004185">
    <property type="term" value="F:serine-type carboxypeptidase activity"/>
    <property type="evidence" value="ECO:0007669"/>
    <property type="project" value="UniProtKB-UniRule"/>
</dbReference>
<feature type="signal peptide" evidence="7">
    <location>
        <begin position="1"/>
        <end position="22"/>
    </location>
</feature>
<keyword evidence="2 7" id="KW-0121">Carboxypeptidase</keyword>
<gene>
    <name evidence="8" type="ORF">HHI36_008832</name>
</gene>
<evidence type="ECO:0000256" key="3">
    <source>
        <dbReference type="ARBA" id="ARBA00022670"/>
    </source>
</evidence>
<dbReference type="PRINTS" id="PR00724">
    <property type="entry name" value="CRBOXYPTASEC"/>
</dbReference>
<comment type="caution">
    <text evidence="8">The sequence shown here is derived from an EMBL/GenBank/DDBJ whole genome shotgun (WGS) entry which is preliminary data.</text>
</comment>
<dbReference type="PANTHER" id="PTHR11802:SF472">
    <property type="entry name" value="SERINE CARBOXYPEPTIDASE CPVL-RELATED"/>
    <property type="match status" value="1"/>
</dbReference>
<keyword evidence="9" id="KW-1185">Reference proteome</keyword>
<dbReference type="GO" id="GO:0006508">
    <property type="term" value="P:proteolysis"/>
    <property type="evidence" value="ECO:0007669"/>
    <property type="project" value="UniProtKB-KW"/>
</dbReference>
<dbReference type="PANTHER" id="PTHR11802">
    <property type="entry name" value="SERINE PROTEASE FAMILY S10 SERINE CARBOXYPEPTIDASE"/>
    <property type="match status" value="1"/>
</dbReference>
<keyword evidence="3 7" id="KW-0645">Protease</keyword>
<feature type="chain" id="PRO_5044525316" description="Carboxypeptidase" evidence="7">
    <location>
        <begin position="23"/>
        <end position="470"/>
    </location>
</feature>
<evidence type="ECO:0000313" key="9">
    <source>
        <dbReference type="Proteomes" id="UP001516400"/>
    </source>
</evidence>
<dbReference type="Pfam" id="PF00450">
    <property type="entry name" value="Peptidase_S10"/>
    <property type="match status" value="1"/>
</dbReference>